<keyword evidence="2" id="KW-1185">Reference proteome</keyword>
<reference evidence="2" key="1">
    <citation type="journal article" date="2023" name="Front. Plant Sci.">
        <title>Chromosomal-level genome assembly of Melastoma candidum provides insights into trichome evolution.</title>
        <authorList>
            <person name="Zhong Y."/>
            <person name="Wu W."/>
            <person name="Sun C."/>
            <person name="Zou P."/>
            <person name="Liu Y."/>
            <person name="Dai S."/>
            <person name="Zhou R."/>
        </authorList>
    </citation>
    <scope>NUCLEOTIDE SEQUENCE [LARGE SCALE GENOMIC DNA]</scope>
</reference>
<protein>
    <submittedName>
        <fullName evidence="1">Uncharacterized protein</fullName>
    </submittedName>
</protein>
<name>A0ACB9QZE9_9MYRT</name>
<organism evidence="1 2">
    <name type="scientific">Melastoma candidum</name>
    <dbReference type="NCBI Taxonomy" id="119954"/>
    <lineage>
        <taxon>Eukaryota</taxon>
        <taxon>Viridiplantae</taxon>
        <taxon>Streptophyta</taxon>
        <taxon>Embryophyta</taxon>
        <taxon>Tracheophyta</taxon>
        <taxon>Spermatophyta</taxon>
        <taxon>Magnoliopsida</taxon>
        <taxon>eudicotyledons</taxon>
        <taxon>Gunneridae</taxon>
        <taxon>Pentapetalae</taxon>
        <taxon>rosids</taxon>
        <taxon>malvids</taxon>
        <taxon>Myrtales</taxon>
        <taxon>Melastomataceae</taxon>
        <taxon>Melastomatoideae</taxon>
        <taxon>Melastomateae</taxon>
        <taxon>Melastoma</taxon>
    </lineage>
</organism>
<proteinExistence type="predicted"/>
<dbReference type="EMBL" id="CM042884">
    <property type="protein sequence ID" value="KAI4370608.1"/>
    <property type="molecule type" value="Genomic_DNA"/>
</dbReference>
<dbReference type="Proteomes" id="UP001057402">
    <property type="component" value="Chromosome 5"/>
</dbReference>
<accession>A0ACB9QZE9</accession>
<gene>
    <name evidence="1" type="ORF">MLD38_018944</name>
</gene>
<sequence length="121" mass="14219">MLPEDMFRILRSVGEECFREKPRPVCYDGFAPSERMHIAQAINVNTSAGCKVKIWIADRFAQSNNKMGRDLKKIQTVDCYMIEIWKSVDMDLTDNKVEFLWSPEEINSRSHEYWPQVMDIV</sequence>
<evidence type="ECO:0000313" key="1">
    <source>
        <dbReference type="EMBL" id="KAI4370608.1"/>
    </source>
</evidence>
<evidence type="ECO:0000313" key="2">
    <source>
        <dbReference type="Proteomes" id="UP001057402"/>
    </source>
</evidence>
<comment type="caution">
    <text evidence="1">The sequence shown here is derived from an EMBL/GenBank/DDBJ whole genome shotgun (WGS) entry which is preliminary data.</text>
</comment>